<dbReference type="SUPFAM" id="SSF81665">
    <property type="entry name" value="Calcium ATPase, transmembrane domain M"/>
    <property type="match status" value="1"/>
</dbReference>
<feature type="transmembrane region" description="Helical" evidence="8">
    <location>
        <begin position="315"/>
        <end position="334"/>
    </location>
</feature>
<dbReference type="Gene3D" id="3.30.70.100">
    <property type="match status" value="1"/>
</dbReference>
<dbReference type="PANTHER" id="PTHR48085:SF5">
    <property type="entry name" value="CADMIUM_ZINC-TRANSPORTING ATPASE HMA4-RELATED"/>
    <property type="match status" value="1"/>
</dbReference>
<feature type="domain" description="HMA" evidence="9">
    <location>
        <begin position="14"/>
        <end position="80"/>
    </location>
</feature>
<evidence type="ECO:0000313" key="11">
    <source>
        <dbReference type="Proteomes" id="UP001415857"/>
    </source>
</evidence>
<keyword evidence="5" id="KW-0067">ATP-binding</keyword>
<comment type="subcellular location">
    <subcellularLocation>
        <location evidence="1">Membrane</location>
        <topology evidence="1">Multi-pass membrane protein</topology>
    </subcellularLocation>
</comment>
<dbReference type="EMBL" id="JBBPBK010000108">
    <property type="protein sequence ID" value="KAK9266552.1"/>
    <property type="molecule type" value="Genomic_DNA"/>
</dbReference>
<dbReference type="InterPro" id="IPR008250">
    <property type="entry name" value="ATPase_P-typ_transduc_dom_A_sf"/>
</dbReference>
<comment type="caution">
    <text evidence="10">The sequence shown here is derived from an EMBL/GenBank/DDBJ whole genome shotgun (WGS) entry which is preliminary data.</text>
</comment>
<organism evidence="10 11">
    <name type="scientific">Liquidambar formosana</name>
    <name type="common">Formosan gum</name>
    <dbReference type="NCBI Taxonomy" id="63359"/>
    <lineage>
        <taxon>Eukaryota</taxon>
        <taxon>Viridiplantae</taxon>
        <taxon>Streptophyta</taxon>
        <taxon>Embryophyta</taxon>
        <taxon>Tracheophyta</taxon>
        <taxon>Spermatophyta</taxon>
        <taxon>Magnoliopsida</taxon>
        <taxon>eudicotyledons</taxon>
        <taxon>Gunneridae</taxon>
        <taxon>Pentapetalae</taxon>
        <taxon>Saxifragales</taxon>
        <taxon>Altingiaceae</taxon>
        <taxon>Liquidambar</taxon>
    </lineage>
</organism>
<dbReference type="InterPro" id="IPR023298">
    <property type="entry name" value="ATPase_P-typ_TM_dom_sf"/>
</dbReference>
<dbReference type="AlphaFoldDB" id="A0AAP0N4M5"/>
<dbReference type="GO" id="GO:0046872">
    <property type="term" value="F:metal ion binding"/>
    <property type="evidence" value="ECO:0007669"/>
    <property type="project" value="InterPro"/>
</dbReference>
<keyword evidence="3 8" id="KW-0812">Transmembrane</keyword>
<dbReference type="CDD" id="cd00371">
    <property type="entry name" value="HMA"/>
    <property type="match status" value="1"/>
</dbReference>
<dbReference type="Pfam" id="PF00122">
    <property type="entry name" value="E1-E2_ATPase"/>
    <property type="match status" value="1"/>
</dbReference>
<evidence type="ECO:0000256" key="6">
    <source>
        <dbReference type="ARBA" id="ARBA00022989"/>
    </source>
</evidence>
<dbReference type="InterPro" id="IPR051014">
    <property type="entry name" value="Cation_Transport_ATPase_IB"/>
</dbReference>
<evidence type="ECO:0000313" key="10">
    <source>
        <dbReference type="EMBL" id="KAK9266552.1"/>
    </source>
</evidence>
<evidence type="ECO:0000256" key="7">
    <source>
        <dbReference type="ARBA" id="ARBA00023136"/>
    </source>
</evidence>
<protein>
    <recommendedName>
        <fullName evidence="9">HMA domain-containing protein</fullName>
    </recommendedName>
</protein>
<evidence type="ECO:0000259" key="9">
    <source>
        <dbReference type="PROSITE" id="PS50846"/>
    </source>
</evidence>
<keyword evidence="11" id="KW-1185">Reference proteome</keyword>
<name>A0AAP0N4M5_LIQFO</name>
<evidence type="ECO:0000256" key="4">
    <source>
        <dbReference type="ARBA" id="ARBA00022741"/>
    </source>
</evidence>
<dbReference type="Gene3D" id="2.70.150.10">
    <property type="entry name" value="Calcium-transporting ATPase, cytoplasmic transduction domain A"/>
    <property type="match status" value="1"/>
</dbReference>
<dbReference type="SUPFAM" id="SSF55008">
    <property type="entry name" value="HMA, heavy metal-associated domain"/>
    <property type="match status" value="1"/>
</dbReference>
<dbReference type="Proteomes" id="UP001415857">
    <property type="component" value="Unassembled WGS sequence"/>
</dbReference>
<dbReference type="InterPro" id="IPR006121">
    <property type="entry name" value="HMA_dom"/>
</dbReference>
<proteinExistence type="inferred from homology"/>
<evidence type="ECO:0000256" key="3">
    <source>
        <dbReference type="ARBA" id="ARBA00022692"/>
    </source>
</evidence>
<dbReference type="PROSITE" id="PS50846">
    <property type="entry name" value="HMA_2"/>
    <property type="match status" value="1"/>
</dbReference>
<dbReference type="GO" id="GO:0016887">
    <property type="term" value="F:ATP hydrolysis activity"/>
    <property type="evidence" value="ECO:0007669"/>
    <property type="project" value="InterPro"/>
</dbReference>
<dbReference type="NCBIfam" id="TIGR01494">
    <property type="entry name" value="ATPase_P-type"/>
    <property type="match status" value="1"/>
</dbReference>
<keyword evidence="6 8" id="KW-1133">Transmembrane helix</keyword>
<dbReference type="GO" id="GO:0005524">
    <property type="term" value="F:ATP binding"/>
    <property type="evidence" value="ECO:0007669"/>
    <property type="project" value="UniProtKB-KW"/>
</dbReference>
<reference evidence="10 11" key="1">
    <citation type="journal article" date="2024" name="Plant J.">
        <title>Genome sequences and population genomics reveal climatic adaptation and genomic divergence between two closely related sweetgum species.</title>
        <authorList>
            <person name="Xu W.Q."/>
            <person name="Ren C.Q."/>
            <person name="Zhang X.Y."/>
            <person name="Comes H.P."/>
            <person name="Liu X.H."/>
            <person name="Li Y.G."/>
            <person name="Kettle C.J."/>
            <person name="Jalonen R."/>
            <person name="Gaisberger H."/>
            <person name="Ma Y.Z."/>
            <person name="Qiu Y.X."/>
        </authorList>
    </citation>
    <scope>NUCLEOTIDE SEQUENCE [LARGE SCALE GENOMIC DNA]</scope>
    <source>
        <strain evidence="10">Hangzhou</strain>
    </source>
</reference>
<gene>
    <name evidence="10" type="ORF">L1049_001596</name>
</gene>
<feature type="transmembrane region" description="Helical" evidence="8">
    <location>
        <begin position="145"/>
        <end position="165"/>
    </location>
</feature>
<dbReference type="GO" id="GO:0022857">
    <property type="term" value="F:transmembrane transporter activity"/>
    <property type="evidence" value="ECO:0007669"/>
    <property type="project" value="TreeGrafter"/>
</dbReference>
<dbReference type="InterPro" id="IPR001757">
    <property type="entry name" value="P_typ_ATPase"/>
</dbReference>
<dbReference type="GO" id="GO:0016020">
    <property type="term" value="C:membrane"/>
    <property type="evidence" value="ECO:0007669"/>
    <property type="project" value="UniProtKB-SubCell"/>
</dbReference>
<comment type="similarity">
    <text evidence="2">Belongs to the cation transport ATPase (P-type) (TC 3.A.3) family. Type IB subfamily.</text>
</comment>
<evidence type="ECO:0000256" key="8">
    <source>
        <dbReference type="SAM" id="Phobius"/>
    </source>
</evidence>
<dbReference type="FunFam" id="2.70.150.10:FF:000002">
    <property type="entry name" value="Copper-transporting ATPase 1, putative"/>
    <property type="match status" value="1"/>
</dbReference>
<dbReference type="InterPro" id="IPR036163">
    <property type="entry name" value="HMA_dom_sf"/>
</dbReference>
<evidence type="ECO:0000256" key="1">
    <source>
        <dbReference type="ARBA" id="ARBA00004141"/>
    </source>
</evidence>
<feature type="transmembrane region" description="Helical" evidence="8">
    <location>
        <begin position="93"/>
        <end position="110"/>
    </location>
</feature>
<evidence type="ECO:0000256" key="2">
    <source>
        <dbReference type="ARBA" id="ARBA00006024"/>
    </source>
</evidence>
<dbReference type="SUPFAM" id="SSF81653">
    <property type="entry name" value="Calcium ATPase, transduction domain A"/>
    <property type="match status" value="1"/>
</dbReference>
<keyword evidence="4" id="KW-0547">Nucleotide-binding</keyword>
<sequence>MAANDETTAVKKLEKSYFDVLGLCCSSEVPLIENILKPLEGVKDVSVIVVSKTVIVVHDSRLISQAQIVKALNQARLEANVRVKGEANYKKKWPSPFAVASGLLLLLSLLKFIYHPFQWVALAAVAVGIFPIARKAIVAINNFMLDVNVLAIVAVIGTIALKDYLEAGSIVFLFGIAEWLESRASHKATAVMSSLMSIAPQKAVIAETGEVVNADEVKVGTILAVKAGETIPIDGVVVDGKCEVDEKTLTGESFPVSKQMGYTVWSGTINLNGYIGVRTTVLAEDCVVAKMAKLVEEAQNKKSSTQRFIDKFAKYYTPAVFIISVCFAVIPALLRVRTQNHRGKSYKSSTARNNTNKHGCSTGGCQKICEPQKCSSQTCASKCQSGPFSSSSQCENNKCTESACKPDGCVGGDLCHEAKQSEQGHLNPAHTASEQGQQMTNSGHCHMVHCGKIHVKDQINDKDFAKTEETSCDCQPENQEVCCKSGTALHETIDNASSSGHVESTAMHACMSLEKRESGGCCKSIGKECCAKSGHSGFGGGLSEILIE</sequence>
<dbReference type="InterPro" id="IPR059000">
    <property type="entry name" value="ATPase_P-type_domA"/>
</dbReference>
<evidence type="ECO:0000256" key="5">
    <source>
        <dbReference type="ARBA" id="ARBA00022840"/>
    </source>
</evidence>
<dbReference type="FunFam" id="3.30.70.100:FF:000022">
    <property type="entry name" value="Putative cadmium/zinc-transporting ATPase 3"/>
    <property type="match status" value="1"/>
</dbReference>
<accession>A0AAP0N4M5</accession>
<keyword evidence="7 8" id="KW-0472">Membrane</keyword>
<dbReference type="PANTHER" id="PTHR48085">
    <property type="entry name" value="CADMIUM/ZINC-TRANSPORTING ATPASE HMA2-RELATED"/>
    <property type="match status" value="1"/>
</dbReference>